<gene>
    <name evidence="2" type="ORF">PCOR1329_LOCUS63779</name>
</gene>
<keyword evidence="3" id="KW-1185">Reference proteome</keyword>
<dbReference type="SUPFAM" id="SSF56219">
    <property type="entry name" value="DNase I-like"/>
    <property type="match status" value="1"/>
</dbReference>
<proteinExistence type="predicted"/>
<feature type="region of interest" description="Disordered" evidence="1">
    <location>
        <begin position="389"/>
        <end position="410"/>
    </location>
</feature>
<evidence type="ECO:0000313" key="3">
    <source>
        <dbReference type="Proteomes" id="UP001189429"/>
    </source>
</evidence>
<dbReference type="EMBL" id="CAUYUJ010018109">
    <property type="protein sequence ID" value="CAK0880708.1"/>
    <property type="molecule type" value="Genomic_DNA"/>
</dbReference>
<evidence type="ECO:0000313" key="2">
    <source>
        <dbReference type="EMBL" id="CAK0880708.1"/>
    </source>
</evidence>
<reference evidence="2" key="1">
    <citation type="submission" date="2023-10" db="EMBL/GenBank/DDBJ databases">
        <authorList>
            <person name="Chen Y."/>
            <person name="Shah S."/>
            <person name="Dougan E. K."/>
            <person name="Thang M."/>
            <person name="Chan C."/>
        </authorList>
    </citation>
    <scope>NUCLEOTIDE SEQUENCE [LARGE SCALE GENOMIC DNA]</scope>
</reference>
<sequence>ELRMKDEDWQSFSRVATLVGKTMPHSLVTGKTDGPAQALVVRVGGWQCLNTYGPPTVAGRRALLDTANAVFVQCGGRRLPWLWGGDFNDEPAESACEAVVVHNGGVVLPGCEDGTRWRGRRKVDWFATNARECVDDMRALPLVTSDHKVLSTALRTQIRVDRRIGKVRLTPSWKKPEGVDADRWRQALEEAWAATAASEARTRLETTLTLAETRRRLGRTDLVEEGIQVEEEWGDFNTALGDMMCRAFWKLAEEEAAAGRTAGRPLRPLPQRAAKEGAGSIAGSSSEAEAALQAVEEAQRQERLQEWRGRMRGGIQEVSAWLRGQKEMATTPTITWRGTPRETLEEATEAIRQHWQEVWAPQAASGAEQRRREAIDLMAAEYERDPLRWSGATPRSRRCGESWGRQRAAPASTAGLGQSRYLPAAVADLCRMIAIRWQTEGKVPEVLKETRQANLPKPGKVQVGRLEAGDARPINVECVWWRVWASAWVKSAPVAEWRRHNIPDDVLGGAGSKGAEEAAADIADNLAQQGSTIYMDDRAWSATTAVEAGGRVAIWRHWSARAGLRENPRKIQLAARGRAEEAALRAEADRQGLGDKVAPAMEALGVVTVGAQGRVMHVKEEARVQSALREIRRLQCLPVGRRKKQEYCRAFGLSKSTYGWMAKTPPQVKADQVTAAIRRSAGGCPMGSKHVMNILEGGTFAADVVIGCRQVATMRRRLRRRDDSRWYTSWYRKRGTLVAEVRCWLRKMGWQEEASAWNWYHPGTGMELDLQERPTWDDVEKDVHARQMHQVREGWRWWNWQQFKRQRRRDEAPLQGVEYDEARVKLAREAVRDGTGTRMHVMRGSFLSPLAAKAA</sequence>
<dbReference type="InterPro" id="IPR036691">
    <property type="entry name" value="Endo/exonu/phosph_ase_sf"/>
</dbReference>
<accession>A0ABN9W3Q0</accession>
<protein>
    <recommendedName>
        <fullName evidence="4">Endonuclease/exonuclease/phosphatase domain-containing protein</fullName>
    </recommendedName>
</protein>
<comment type="caution">
    <text evidence="2">The sequence shown here is derived from an EMBL/GenBank/DDBJ whole genome shotgun (WGS) entry which is preliminary data.</text>
</comment>
<evidence type="ECO:0008006" key="4">
    <source>
        <dbReference type="Google" id="ProtNLM"/>
    </source>
</evidence>
<feature type="non-terminal residue" evidence="2">
    <location>
        <position position="855"/>
    </location>
</feature>
<organism evidence="2 3">
    <name type="scientific">Prorocentrum cordatum</name>
    <dbReference type="NCBI Taxonomy" id="2364126"/>
    <lineage>
        <taxon>Eukaryota</taxon>
        <taxon>Sar</taxon>
        <taxon>Alveolata</taxon>
        <taxon>Dinophyceae</taxon>
        <taxon>Prorocentrales</taxon>
        <taxon>Prorocentraceae</taxon>
        <taxon>Prorocentrum</taxon>
    </lineage>
</organism>
<evidence type="ECO:0000256" key="1">
    <source>
        <dbReference type="SAM" id="MobiDB-lite"/>
    </source>
</evidence>
<feature type="non-terminal residue" evidence="2">
    <location>
        <position position="1"/>
    </location>
</feature>
<dbReference type="Proteomes" id="UP001189429">
    <property type="component" value="Unassembled WGS sequence"/>
</dbReference>
<name>A0ABN9W3Q0_9DINO</name>